<evidence type="ECO:0000313" key="1">
    <source>
        <dbReference type="EMBL" id="VAW77449.1"/>
    </source>
</evidence>
<organism evidence="1">
    <name type="scientific">hydrothermal vent metagenome</name>
    <dbReference type="NCBI Taxonomy" id="652676"/>
    <lineage>
        <taxon>unclassified sequences</taxon>
        <taxon>metagenomes</taxon>
        <taxon>ecological metagenomes</taxon>
    </lineage>
</organism>
<dbReference type="AlphaFoldDB" id="A0A3B0YSY7"/>
<protein>
    <submittedName>
        <fullName evidence="1">Uncharacterized protein</fullName>
    </submittedName>
</protein>
<dbReference type="EMBL" id="UOFL01000131">
    <property type="protein sequence ID" value="VAW77449.1"/>
    <property type="molecule type" value="Genomic_DNA"/>
</dbReference>
<name>A0A3B0YSY7_9ZZZZ</name>
<accession>A0A3B0YSY7</accession>
<sequence length="115" mass="13011">MNFTSSFSSYVLEIYDTDDYTGPNPIKVKGLGIIKGPENSQYFVVTPDQNIVSDSVSSHYFAIRAHYNQDSIDHVTDSVTTVSIVILEDSNIDTDHIYNFNDLKFWKVGKISPRL</sequence>
<proteinExistence type="predicted"/>
<reference evidence="1" key="1">
    <citation type="submission" date="2018-06" db="EMBL/GenBank/DDBJ databases">
        <authorList>
            <person name="Zhirakovskaya E."/>
        </authorList>
    </citation>
    <scope>NUCLEOTIDE SEQUENCE</scope>
</reference>
<gene>
    <name evidence="1" type="ORF">MNBD_GAMMA12-1461</name>
</gene>